<proteinExistence type="predicted"/>
<gene>
    <name evidence="1" type="ORF">GCM10022295_92850</name>
</gene>
<keyword evidence="2" id="KW-1185">Reference proteome</keyword>
<protein>
    <submittedName>
        <fullName evidence="1">Uncharacterized protein</fullName>
    </submittedName>
</protein>
<sequence>MREELRGLRRQNREQAETIEVLRKAAVGLLREGERSMSDVYAFIEVE</sequence>
<evidence type="ECO:0000313" key="1">
    <source>
        <dbReference type="EMBL" id="GAA3597838.1"/>
    </source>
</evidence>
<dbReference type="Proteomes" id="UP001500707">
    <property type="component" value="Unassembled WGS sequence"/>
</dbReference>
<reference evidence="2" key="1">
    <citation type="journal article" date="2019" name="Int. J. Syst. Evol. Microbiol.">
        <title>The Global Catalogue of Microorganisms (GCM) 10K type strain sequencing project: providing services to taxonomists for standard genome sequencing and annotation.</title>
        <authorList>
            <consortium name="The Broad Institute Genomics Platform"/>
            <consortium name="The Broad Institute Genome Sequencing Center for Infectious Disease"/>
            <person name="Wu L."/>
            <person name="Ma J."/>
        </authorList>
    </citation>
    <scope>NUCLEOTIDE SEQUENCE [LARGE SCALE GENOMIC DNA]</scope>
    <source>
        <strain evidence="2">JCM 17656</strain>
    </source>
</reference>
<organism evidence="1 2">
    <name type="scientific">Streptomyces osmaniensis</name>
    <dbReference type="NCBI Taxonomy" id="593134"/>
    <lineage>
        <taxon>Bacteria</taxon>
        <taxon>Bacillati</taxon>
        <taxon>Actinomycetota</taxon>
        <taxon>Actinomycetes</taxon>
        <taxon>Kitasatosporales</taxon>
        <taxon>Streptomycetaceae</taxon>
        <taxon>Streptomyces</taxon>
    </lineage>
</organism>
<comment type="caution">
    <text evidence="1">The sequence shown here is derived from an EMBL/GenBank/DDBJ whole genome shotgun (WGS) entry which is preliminary data.</text>
</comment>
<evidence type="ECO:0000313" key="2">
    <source>
        <dbReference type="Proteomes" id="UP001500707"/>
    </source>
</evidence>
<dbReference type="RefSeq" id="WP_346186849.1">
    <property type="nucleotide sequence ID" value="NZ_BAABCE010000051.1"/>
</dbReference>
<dbReference type="EMBL" id="BAABCE010000051">
    <property type="protein sequence ID" value="GAA3597838.1"/>
    <property type="molecule type" value="Genomic_DNA"/>
</dbReference>
<name>A0ABP6Z549_9ACTN</name>
<accession>A0ABP6Z549</accession>